<dbReference type="InterPro" id="IPR001841">
    <property type="entry name" value="Znf_RING"/>
</dbReference>
<protein>
    <recommendedName>
        <fullName evidence="2">RING-type E3 ubiquitin transferase</fullName>
        <ecNumber evidence="2">2.3.2.27</ecNumber>
    </recommendedName>
</protein>
<keyword evidence="3" id="KW-0808">Transferase</keyword>
<dbReference type="EC" id="2.3.2.27" evidence="2"/>
<dbReference type="PROSITE" id="PS50089">
    <property type="entry name" value="ZF_RING_2"/>
    <property type="match status" value="1"/>
</dbReference>
<gene>
    <name evidence="10" type="ORF">F3Y22_tig00110391pilonHSYRG00112</name>
</gene>
<evidence type="ECO:0000256" key="5">
    <source>
        <dbReference type="ARBA" id="ARBA00022771"/>
    </source>
</evidence>
<sequence>MSLSSHRRPGVNVNGVRTMRTYHYSGVSIAKTIRFTSSTPFESFCPHCFRQPSHELDVTWPNLRADHGLDPLITLVERPRQQPSAVDALEDTGNELDGFDTDRTEPPPAAVSAIEALPVVKITENLLISATHCPVCKDEFVVDADAKELPCNHLYHSDCIVPWLSIHNTCPVCR</sequence>
<dbReference type="GO" id="GO:0016567">
    <property type="term" value="P:protein ubiquitination"/>
    <property type="evidence" value="ECO:0007669"/>
    <property type="project" value="TreeGrafter"/>
</dbReference>
<dbReference type="FunFam" id="3.30.40.10:FF:000022">
    <property type="entry name" value="E3 ubiquitin-protein ligase RING1-like"/>
    <property type="match status" value="1"/>
</dbReference>
<dbReference type="Pfam" id="PF13639">
    <property type="entry name" value="zf-RING_2"/>
    <property type="match status" value="1"/>
</dbReference>
<dbReference type="SMART" id="SM00184">
    <property type="entry name" value="RING"/>
    <property type="match status" value="1"/>
</dbReference>
<name>A0A6A3ARS7_HIBSY</name>
<evidence type="ECO:0000256" key="8">
    <source>
        <dbReference type="PROSITE-ProRule" id="PRU00175"/>
    </source>
</evidence>
<dbReference type="GO" id="GO:0008270">
    <property type="term" value="F:zinc ion binding"/>
    <property type="evidence" value="ECO:0007669"/>
    <property type="project" value="UniProtKB-KW"/>
</dbReference>
<evidence type="ECO:0000256" key="3">
    <source>
        <dbReference type="ARBA" id="ARBA00022679"/>
    </source>
</evidence>
<keyword evidence="5 8" id="KW-0863">Zinc-finger</keyword>
<dbReference type="EMBL" id="VEPZ02000968">
    <property type="protein sequence ID" value="KAE8706628.1"/>
    <property type="molecule type" value="Genomic_DNA"/>
</dbReference>
<dbReference type="Gene3D" id="3.30.40.10">
    <property type="entry name" value="Zinc/RING finger domain, C3HC4 (zinc finger)"/>
    <property type="match status" value="1"/>
</dbReference>
<comment type="caution">
    <text evidence="10">The sequence shown here is derived from an EMBL/GenBank/DDBJ whole genome shotgun (WGS) entry which is preliminary data.</text>
</comment>
<accession>A0A6A3ARS7</accession>
<dbReference type="SUPFAM" id="SSF57850">
    <property type="entry name" value="RING/U-box"/>
    <property type="match status" value="1"/>
</dbReference>
<evidence type="ECO:0000259" key="9">
    <source>
        <dbReference type="PROSITE" id="PS50089"/>
    </source>
</evidence>
<evidence type="ECO:0000313" key="10">
    <source>
        <dbReference type="EMBL" id="KAE8706628.1"/>
    </source>
</evidence>
<organism evidence="10 11">
    <name type="scientific">Hibiscus syriacus</name>
    <name type="common">Rose of Sharon</name>
    <dbReference type="NCBI Taxonomy" id="106335"/>
    <lineage>
        <taxon>Eukaryota</taxon>
        <taxon>Viridiplantae</taxon>
        <taxon>Streptophyta</taxon>
        <taxon>Embryophyta</taxon>
        <taxon>Tracheophyta</taxon>
        <taxon>Spermatophyta</taxon>
        <taxon>Magnoliopsida</taxon>
        <taxon>eudicotyledons</taxon>
        <taxon>Gunneridae</taxon>
        <taxon>Pentapetalae</taxon>
        <taxon>rosids</taxon>
        <taxon>malvids</taxon>
        <taxon>Malvales</taxon>
        <taxon>Malvaceae</taxon>
        <taxon>Malvoideae</taxon>
        <taxon>Hibiscus</taxon>
    </lineage>
</organism>
<proteinExistence type="predicted"/>
<comment type="catalytic activity">
    <reaction evidence="1">
        <text>S-ubiquitinyl-[E2 ubiquitin-conjugating enzyme]-L-cysteine + [acceptor protein]-L-lysine = [E2 ubiquitin-conjugating enzyme]-L-cysteine + N(6)-ubiquitinyl-[acceptor protein]-L-lysine.</text>
        <dbReference type="EC" id="2.3.2.27"/>
    </reaction>
</comment>
<keyword evidence="11" id="KW-1185">Reference proteome</keyword>
<evidence type="ECO:0000256" key="7">
    <source>
        <dbReference type="ARBA" id="ARBA00022833"/>
    </source>
</evidence>
<evidence type="ECO:0000256" key="4">
    <source>
        <dbReference type="ARBA" id="ARBA00022723"/>
    </source>
</evidence>
<evidence type="ECO:0000313" key="11">
    <source>
        <dbReference type="Proteomes" id="UP000436088"/>
    </source>
</evidence>
<dbReference type="AlphaFoldDB" id="A0A6A3ARS7"/>
<evidence type="ECO:0000256" key="1">
    <source>
        <dbReference type="ARBA" id="ARBA00000900"/>
    </source>
</evidence>
<keyword evidence="6" id="KW-0833">Ubl conjugation pathway</keyword>
<dbReference type="PANTHER" id="PTHR15710:SF116">
    <property type="entry name" value="RING_U-BOX SUPERFAMILY PROTEIN"/>
    <property type="match status" value="1"/>
</dbReference>
<dbReference type="InterPro" id="IPR013083">
    <property type="entry name" value="Znf_RING/FYVE/PHD"/>
</dbReference>
<evidence type="ECO:0000256" key="2">
    <source>
        <dbReference type="ARBA" id="ARBA00012483"/>
    </source>
</evidence>
<feature type="domain" description="RING-type" evidence="9">
    <location>
        <begin position="133"/>
        <end position="174"/>
    </location>
</feature>
<evidence type="ECO:0000256" key="6">
    <source>
        <dbReference type="ARBA" id="ARBA00022786"/>
    </source>
</evidence>
<dbReference type="GO" id="GO:0005737">
    <property type="term" value="C:cytoplasm"/>
    <property type="evidence" value="ECO:0007669"/>
    <property type="project" value="TreeGrafter"/>
</dbReference>
<keyword evidence="4" id="KW-0479">Metal-binding</keyword>
<dbReference type="PANTHER" id="PTHR15710">
    <property type="entry name" value="E3 UBIQUITIN-PROTEIN LIGASE PRAJA"/>
    <property type="match status" value="1"/>
</dbReference>
<dbReference type="Proteomes" id="UP000436088">
    <property type="component" value="Unassembled WGS sequence"/>
</dbReference>
<keyword evidence="7" id="KW-0862">Zinc</keyword>
<reference evidence="10" key="1">
    <citation type="submission" date="2019-09" db="EMBL/GenBank/DDBJ databases">
        <title>Draft genome information of white flower Hibiscus syriacus.</title>
        <authorList>
            <person name="Kim Y.-M."/>
        </authorList>
    </citation>
    <scope>NUCLEOTIDE SEQUENCE [LARGE SCALE GENOMIC DNA]</scope>
    <source>
        <strain evidence="10">YM2019G1</strain>
    </source>
</reference>
<dbReference type="GO" id="GO:0061630">
    <property type="term" value="F:ubiquitin protein ligase activity"/>
    <property type="evidence" value="ECO:0007669"/>
    <property type="project" value="UniProtKB-EC"/>
</dbReference>